<dbReference type="AlphaFoldDB" id="A0A7R9JGN1"/>
<evidence type="ECO:0000256" key="1">
    <source>
        <dbReference type="SAM" id="Coils"/>
    </source>
</evidence>
<keyword evidence="1" id="KW-0175">Coiled coil</keyword>
<proteinExistence type="predicted"/>
<evidence type="ECO:0000256" key="2">
    <source>
        <dbReference type="SAM" id="MobiDB-lite"/>
    </source>
</evidence>
<organism evidence="3">
    <name type="scientific">Timema californicum</name>
    <name type="common">California timema</name>
    <name type="synonym">Walking stick</name>
    <dbReference type="NCBI Taxonomy" id="61474"/>
    <lineage>
        <taxon>Eukaryota</taxon>
        <taxon>Metazoa</taxon>
        <taxon>Ecdysozoa</taxon>
        <taxon>Arthropoda</taxon>
        <taxon>Hexapoda</taxon>
        <taxon>Insecta</taxon>
        <taxon>Pterygota</taxon>
        <taxon>Neoptera</taxon>
        <taxon>Polyneoptera</taxon>
        <taxon>Phasmatodea</taxon>
        <taxon>Timematodea</taxon>
        <taxon>Timematoidea</taxon>
        <taxon>Timematidae</taxon>
        <taxon>Timema</taxon>
    </lineage>
</organism>
<feature type="compositionally biased region" description="Basic and acidic residues" evidence="2">
    <location>
        <begin position="1"/>
        <end position="22"/>
    </location>
</feature>
<sequence length="340" mass="38928">MSTIKKDVSGFLDQSKESHDNFINDPNWTPDENDTDLSMDEKKNNEINLPILCETESMEEAVRVESPETDVVLEGETTSKKRKRWSKADPTTWSRKTRKYELGKTTWITRKREKEANLAKASNKERAASDPTFVSTTFDMQSGLQLPSGLEMFSKTVGGSETPPMGGRGSSQVVRLDFPPLTFVPGTPSPGLRVELSTSQKFPLQLRKLLMIHILQLLNPPVSQVVVSTTPRLRGFVERRRASNSSHVTEEVRVRLQKARGSIDHQKELESLKMEHHKRLFQLKEEKELEFQGLRIANEKERRKMEIIEREELHKVALQHQQALNALQIEKAELEFGMVR</sequence>
<feature type="region of interest" description="Disordered" evidence="2">
    <location>
        <begin position="1"/>
        <end position="43"/>
    </location>
</feature>
<protein>
    <submittedName>
        <fullName evidence="3">(California timema) hypothetical protein</fullName>
    </submittedName>
</protein>
<evidence type="ECO:0000313" key="3">
    <source>
        <dbReference type="EMBL" id="CAD7578654.1"/>
    </source>
</evidence>
<feature type="coiled-coil region" evidence="1">
    <location>
        <begin position="284"/>
        <end position="311"/>
    </location>
</feature>
<gene>
    <name evidence="3" type="ORF">TCMB3V08_LOCUS11191</name>
</gene>
<accession>A0A7R9JGN1</accession>
<dbReference type="EMBL" id="OE188271">
    <property type="protein sequence ID" value="CAD7578654.1"/>
    <property type="molecule type" value="Genomic_DNA"/>
</dbReference>
<name>A0A7R9JGN1_TIMCA</name>
<reference evidence="3" key="1">
    <citation type="submission" date="2020-11" db="EMBL/GenBank/DDBJ databases">
        <authorList>
            <person name="Tran Van P."/>
        </authorList>
    </citation>
    <scope>NUCLEOTIDE SEQUENCE</scope>
</reference>